<comment type="caution">
    <text evidence="1">The sequence shown here is derived from an EMBL/GenBank/DDBJ whole genome shotgun (WGS) entry which is preliminary data.</text>
</comment>
<keyword evidence="2" id="KW-1185">Reference proteome</keyword>
<dbReference type="Gene3D" id="3.30.450.20">
    <property type="entry name" value="PAS domain"/>
    <property type="match status" value="2"/>
</dbReference>
<dbReference type="RefSeq" id="WP_213536094.1">
    <property type="nucleotide sequence ID" value="NZ_BOVQ01000005.1"/>
</dbReference>
<proteinExistence type="predicted"/>
<sequence length="329" mass="37370">MSEEIKVVSPEAVIQFPTGTIKASTLNLMLKKISFELGYCDENNRFRWFSDKPNRLRARRIETIGEPVLQLHPRIADKVERLLNSFEKGEMDSWVLRFPNPAGEPNKGYKKFIAVYDDEQHYLGSMDATVDIAIFEGKTGKRTPDTLPEFPTEKGKLDIREEKVAGPSEVVGTDVVIDFPTGAIKASTLDTILKLCPFEMGFCDAEDNFRWYTDNPKRVHHRRTSAIGESVLKLHPKVAHHVEKLLEDFHAGTKDEWEFWFPKRDGSQGQMYQKFMAVRDEETGEYLGCMDITVNIDQFFSEEELAAMNLGPKTGMGDHPAGHPEAGKK</sequence>
<dbReference type="Pfam" id="PF13596">
    <property type="entry name" value="PAS_10"/>
    <property type="match status" value="2"/>
</dbReference>
<gene>
    <name evidence="1" type="ORF">ACFO26_06320</name>
</gene>
<protein>
    <submittedName>
        <fullName evidence="1">PAS domain-containing protein</fullName>
    </submittedName>
</protein>
<accession>A0ABV9JGR6</accession>
<evidence type="ECO:0000313" key="2">
    <source>
        <dbReference type="Proteomes" id="UP001595987"/>
    </source>
</evidence>
<name>A0ABV9JGR6_9LACT</name>
<dbReference type="Proteomes" id="UP001595987">
    <property type="component" value="Unassembled WGS sequence"/>
</dbReference>
<dbReference type="EMBL" id="JBHSGD010000005">
    <property type="protein sequence ID" value="MFC4652519.1"/>
    <property type="molecule type" value="Genomic_DNA"/>
</dbReference>
<reference evidence="2" key="1">
    <citation type="journal article" date="2019" name="Int. J. Syst. Evol. Microbiol.">
        <title>The Global Catalogue of Microorganisms (GCM) 10K type strain sequencing project: providing services to taxonomists for standard genome sequencing and annotation.</title>
        <authorList>
            <consortium name="The Broad Institute Genomics Platform"/>
            <consortium name="The Broad Institute Genome Sequencing Center for Infectious Disease"/>
            <person name="Wu L."/>
            <person name="Ma J."/>
        </authorList>
    </citation>
    <scope>NUCLEOTIDE SEQUENCE [LARGE SCALE GENOMIC DNA]</scope>
    <source>
        <strain evidence="2">CCUG 63287</strain>
    </source>
</reference>
<evidence type="ECO:0000313" key="1">
    <source>
        <dbReference type="EMBL" id="MFC4652519.1"/>
    </source>
</evidence>
<organism evidence="1 2">
    <name type="scientific">Lactococcus nasutitermitis</name>
    <dbReference type="NCBI Taxonomy" id="1652957"/>
    <lineage>
        <taxon>Bacteria</taxon>
        <taxon>Bacillati</taxon>
        <taxon>Bacillota</taxon>
        <taxon>Bacilli</taxon>
        <taxon>Lactobacillales</taxon>
        <taxon>Streptococcaceae</taxon>
        <taxon>Lactococcus</taxon>
    </lineage>
</organism>